<gene>
    <name evidence="6" type="ORF">HPB48_022000</name>
</gene>
<dbReference type="GO" id="GO:0016020">
    <property type="term" value="C:membrane"/>
    <property type="evidence" value="ECO:0007669"/>
    <property type="project" value="TreeGrafter"/>
</dbReference>
<evidence type="ECO:0000259" key="5">
    <source>
        <dbReference type="Pfam" id="PF00005"/>
    </source>
</evidence>
<dbReference type="EMBL" id="JABSTR010000002">
    <property type="protein sequence ID" value="KAH9364179.1"/>
    <property type="molecule type" value="Genomic_DNA"/>
</dbReference>
<dbReference type="PANTHER" id="PTHR24223">
    <property type="entry name" value="ATP-BINDING CASSETTE SUB-FAMILY C"/>
    <property type="match status" value="1"/>
</dbReference>
<evidence type="ECO:0000256" key="1">
    <source>
        <dbReference type="ARBA" id="ARBA00004127"/>
    </source>
</evidence>
<dbReference type="GO" id="GO:0012505">
    <property type="term" value="C:endomembrane system"/>
    <property type="evidence" value="ECO:0007669"/>
    <property type="project" value="UniProtKB-SubCell"/>
</dbReference>
<name>A0A9J6FMT8_HAELO</name>
<dbReference type="GO" id="GO:0042626">
    <property type="term" value="F:ATPase-coupled transmembrane transporter activity"/>
    <property type="evidence" value="ECO:0007669"/>
    <property type="project" value="TreeGrafter"/>
</dbReference>
<dbReference type="Gene3D" id="3.40.50.300">
    <property type="entry name" value="P-loop containing nucleotide triphosphate hydrolases"/>
    <property type="match status" value="1"/>
</dbReference>
<keyword evidence="3" id="KW-0547">Nucleotide-binding</keyword>
<proteinExistence type="predicted"/>
<dbReference type="AlphaFoldDB" id="A0A9J6FMT8"/>
<comment type="caution">
    <text evidence="6">The sequence shown here is derived from an EMBL/GenBank/DDBJ whole genome shotgun (WGS) entry which is preliminary data.</text>
</comment>
<keyword evidence="7" id="KW-1185">Reference proteome</keyword>
<dbReference type="SUPFAM" id="SSF52540">
    <property type="entry name" value="P-loop containing nucleoside triphosphate hydrolases"/>
    <property type="match status" value="1"/>
</dbReference>
<evidence type="ECO:0000313" key="7">
    <source>
        <dbReference type="Proteomes" id="UP000821853"/>
    </source>
</evidence>
<dbReference type="OMA" id="ICECTTS"/>
<evidence type="ECO:0000256" key="3">
    <source>
        <dbReference type="ARBA" id="ARBA00022741"/>
    </source>
</evidence>
<dbReference type="Pfam" id="PF00005">
    <property type="entry name" value="ABC_tran"/>
    <property type="match status" value="1"/>
</dbReference>
<dbReference type="GO" id="GO:0005524">
    <property type="term" value="F:ATP binding"/>
    <property type="evidence" value="ECO:0007669"/>
    <property type="project" value="UniProtKB-KW"/>
</dbReference>
<dbReference type="OrthoDB" id="6503007at2759"/>
<comment type="subcellular location">
    <subcellularLocation>
        <location evidence="1">Endomembrane system</location>
        <topology evidence="1">Multi-pass membrane protein</topology>
    </subcellularLocation>
</comment>
<feature type="domain" description="ABC transporter" evidence="5">
    <location>
        <begin position="19"/>
        <end position="48"/>
    </location>
</feature>
<keyword evidence="2" id="KW-0677">Repeat</keyword>
<keyword evidence="4" id="KW-0067">ATP-binding</keyword>
<evidence type="ECO:0000313" key="6">
    <source>
        <dbReference type="EMBL" id="KAH9364179.1"/>
    </source>
</evidence>
<dbReference type="GO" id="GO:0016887">
    <property type="term" value="F:ATP hydrolysis activity"/>
    <property type="evidence" value="ECO:0007669"/>
    <property type="project" value="InterPro"/>
</dbReference>
<dbReference type="InterPro" id="IPR027417">
    <property type="entry name" value="P-loop_NTPase"/>
</dbReference>
<sequence>MTRYLPKGICECTTSSMLVCSVGQRQLVCLARALLRDTRILLLDEATSQMDGDTDQLIQATLRDSFSQCTLLTIAHRLHTVLDYDR</sequence>
<dbReference type="VEuPathDB" id="VectorBase:HLOH_049409"/>
<accession>A0A9J6FMT8</accession>
<evidence type="ECO:0000256" key="4">
    <source>
        <dbReference type="ARBA" id="ARBA00022840"/>
    </source>
</evidence>
<dbReference type="InterPro" id="IPR003439">
    <property type="entry name" value="ABC_transporter-like_ATP-bd"/>
</dbReference>
<organism evidence="6 7">
    <name type="scientific">Haemaphysalis longicornis</name>
    <name type="common">Bush tick</name>
    <dbReference type="NCBI Taxonomy" id="44386"/>
    <lineage>
        <taxon>Eukaryota</taxon>
        <taxon>Metazoa</taxon>
        <taxon>Ecdysozoa</taxon>
        <taxon>Arthropoda</taxon>
        <taxon>Chelicerata</taxon>
        <taxon>Arachnida</taxon>
        <taxon>Acari</taxon>
        <taxon>Parasitiformes</taxon>
        <taxon>Ixodida</taxon>
        <taxon>Ixodoidea</taxon>
        <taxon>Ixodidae</taxon>
        <taxon>Haemaphysalinae</taxon>
        <taxon>Haemaphysalis</taxon>
    </lineage>
</organism>
<protein>
    <recommendedName>
        <fullName evidence="5">ABC transporter domain-containing protein</fullName>
    </recommendedName>
</protein>
<dbReference type="InterPro" id="IPR050173">
    <property type="entry name" value="ABC_transporter_C-like"/>
</dbReference>
<dbReference type="PANTHER" id="PTHR24223:SF443">
    <property type="entry name" value="MULTIDRUG-RESISTANCE LIKE PROTEIN 1, ISOFORM I"/>
    <property type="match status" value="1"/>
</dbReference>
<dbReference type="Proteomes" id="UP000821853">
    <property type="component" value="Chromosome 10"/>
</dbReference>
<evidence type="ECO:0000256" key="2">
    <source>
        <dbReference type="ARBA" id="ARBA00022737"/>
    </source>
</evidence>
<reference evidence="6 7" key="1">
    <citation type="journal article" date="2020" name="Cell">
        <title>Large-Scale Comparative Analyses of Tick Genomes Elucidate Their Genetic Diversity and Vector Capacities.</title>
        <authorList>
            <consortium name="Tick Genome and Microbiome Consortium (TIGMIC)"/>
            <person name="Jia N."/>
            <person name="Wang J."/>
            <person name="Shi W."/>
            <person name="Du L."/>
            <person name="Sun Y."/>
            <person name="Zhan W."/>
            <person name="Jiang J.F."/>
            <person name="Wang Q."/>
            <person name="Zhang B."/>
            <person name="Ji P."/>
            <person name="Bell-Sakyi L."/>
            <person name="Cui X.M."/>
            <person name="Yuan T.T."/>
            <person name="Jiang B.G."/>
            <person name="Yang W.F."/>
            <person name="Lam T.T."/>
            <person name="Chang Q.C."/>
            <person name="Ding S.J."/>
            <person name="Wang X.J."/>
            <person name="Zhu J.G."/>
            <person name="Ruan X.D."/>
            <person name="Zhao L."/>
            <person name="Wei J.T."/>
            <person name="Ye R.Z."/>
            <person name="Que T.C."/>
            <person name="Du C.H."/>
            <person name="Zhou Y.H."/>
            <person name="Cheng J.X."/>
            <person name="Dai P.F."/>
            <person name="Guo W.B."/>
            <person name="Han X.H."/>
            <person name="Huang E.J."/>
            <person name="Li L.F."/>
            <person name="Wei W."/>
            <person name="Gao Y.C."/>
            <person name="Liu J.Z."/>
            <person name="Shao H.Z."/>
            <person name="Wang X."/>
            <person name="Wang C.C."/>
            <person name="Yang T.C."/>
            <person name="Huo Q.B."/>
            <person name="Li W."/>
            <person name="Chen H.Y."/>
            <person name="Chen S.E."/>
            <person name="Zhou L.G."/>
            <person name="Ni X.B."/>
            <person name="Tian J.H."/>
            <person name="Sheng Y."/>
            <person name="Liu T."/>
            <person name="Pan Y.S."/>
            <person name="Xia L.Y."/>
            <person name="Li J."/>
            <person name="Zhao F."/>
            <person name="Cao W.C."/>
        </authorList>
    </citation>
    <scope>NUCLEOTIDE SEQUENCE [LARGE SCALE GENOMIC DNA]</scope>
    <source>
        <strain evidence="6">HaeL-2018</strain>
    </source>
</reference>